<dbReference type="OrthoDB" id="26856at10239"/>
<keyword evidence="3" id="KW-1185">Reference proteome</keyword>
<sequence>MSNNSELIAARDEGRRAPVGARNPYAGQGLKARLWRLGYRTMLLDMLNNSPAVQTYLRAQQ</sequence>
<name>A0A023W5J0_9CAUD</name>
<dbReference type="GeneID" id="19488104"/>
<dbReference type="KEGG" id="vg:19488104"/>
<feature type="region of interest" description="Disordered" evidence="1">
    <location>
        <begin position="1"/>
        <end position="23"/>
    </location>
</feature>
<gene>
    <name evidence="2" type="primary">7</name>
    <name evidence="2" type="ORF">PBI_ZOEJ_7</name>
</gene>
<evidence type="ECO:0000256" key="1">
    <source>
        <dbReference type="SAM" id="MobiDB-lite"/>
    </source>
</evidence>
<evidence type="ECO:0000313" key="3">
    <source>
        <dbReference type="Proteomes" id="UP000024442"/>
    </source>
</evidence>
<reference evidence="2 3" key="1">
    <citation type="submission" date="2014-02" db="EMBL/GenBank/DDBJ databases">
        <authorList>
            <person name="Cornely K.A."/>
            <person name="Jancevski A.V."/>
            <person name="Rogers S.R."/>
            <person name="Scola S.E."/>
            <person name="Pinches R.S."/>
            <person name="Perri C.M."/>
            <person name="Brown M.S."/>
            <person name="Cavedon W.D."/>
            <person name="Dubois H.M."/>
            <person name="Fernando M.A."/>
            <person name="Austriaco N."/>
            <person name="Bradley K.W."/>
            <person name="Clarke D.Q."/>
            <person name="Lewis M.F."/>
            <person name="Barker L.P."/>
            <person name="Bailey C."/>
            <person name="Asai D.J."/>
            <person name="Garber M.L."/>
            <person name="Bowman C.A."/>
            <person name="Russell D.A."/>
            <person name="Pope W.H."/>
            <person name="Jacobs-Sera D."/>
            <person name="Hendrix R.W."/>
            <person name="Hatfull G.F."/>
        </authorList>
    </citation>
    <scope>NUCLEOTIDE SEQUENCE [LARGE SCALE GENOMIC DNA]</scope>
</reference>
<evidence type="ECO:0000313" key="2">
    <source>
        <dbReference type="EMBL" id="AHY26831.1"/>
    </source>
</evidence>
<organism evidence="2 3">
    <name type="scientific">Mycobacterium phage ZoeJ</name>
    <dbReference type="NCBI Taxonomy" id="1486427"/>
    <lineage>
        <taxon>Viruses</taxon>
        <taxon>Duplodnaviria</taxon>
        <taxon>Heunggongvirae</taxon>
        <taxon>Uroviricota</taxon>
        <taxon>Caudoviricetes</taxon>
        <taxon>Weiservirinae</taxon>
        <taxon>Timquatrovirus</taxon>
        <taxon>Timquatrovirus zoeJ</taxon>
    </lineage>
</organism>
<proteinExistence type="predicted"/>
<dbReference type="RefSeq" id="YP_009032401.1">
    <property type="nucleotide sequence ID" value="NC_024147.1"/>
</dbReference>
<accession>A0A023W5J0</accession>
<protein>
    <submittedName>
        <fullName evidence="2">Uncharacterized protein</fullName>
    </submittedName>
</protein>
<dbReference type="EMBL" id="KJ510412">
    <property type="protein sequence ID" value="AHY26831.1"/>
    <property type="molecule type" value="Genomic_DNA"/>
</dbReference>
<dbReference type="Proteomes" id="UP000024442">
    <property type="component" value="Segment"/>
</dbReference>